<dbReference type="RefSeq" id="WP_209363142.1">
    <property type="nucleotide sequence ID" value="NZ_JAGISH010000015.1"/>
</dbReference>
<proteinExistence type="predicted"/>
<accession>A0A940S315</accession>
<organism evidence="1 2">
    <name type="scientific">Sagittula salina</name>
    <dbReference type="NCBI Taxonomy" id="2820268"/>
    <lineage>
        <taxon>Bacteria</taxon>
        <taxon>Pseudomonadati</taxon>
        <taxon>Pseudomonadota</taxon>
        <taxon>Alphaproteobacteria</taxon>
        <taxon>Rhodobacterales</taxon>
        <taxon>Roseobacteraceae</taxon>
        <taxon>Sagittula</taxon>
    </lineage>
</organism>
<keyword evidence="2" id="KW-1185">Reference proteome</keyword>
<evidence type="ECO:0000313" key="2">
    <source>
        <dbReference type="Proteomes" id="UP000675940"/>
    </source>
</evidence>
<dbReference type="EMBL" id="JAGISH010000015">
    <property type="protein sequence ID" value="MBP0484626.1"/>
    <property type="molecule type" value="Genomic_DNA"/>
</dbReference>
<dbReference type="Proteomes" id="UP000675940">
    <property type="component" value="Unassembled WGS sequence"/>
</dbReference>
<name>A0A940S315_9RHOB</name>
<evidence type="ECO:0000313" key="1">
    <source>
        <dbReference type="EMBL" id="MBP0484626.1"/>
    </source>
</evidence>
<comment type="caution">
    <text evidence="1">The sequence shown here is derived from an EMBL/GenBank/DDBJ whole genome shotgun (WGS) entry which is preliminary data.</text>
</comment>
<sequence length="70" mass="7720">MIEALNQRLEALCQELRTSRGKARTEALDHLAEVLAQLDLHGHPAPAWAREALATAVDENVEDGFDNMPV</sequence>
<gene>
    <name evidence="1" type="ORF">J5474_19310</name>
</gene>
<dbReference type="AlphaFoldDB" id="A0A940S315"/>
<reference evidence="1" key="1">
    <citation type="submission" date="2021-03" db="EMBL/GenBank/DDBJ databases">
        <title>Sagittula salina sp. nov. strain M10.9X isolated from the marine waste.</title>
        <authorList>
            <person name="Satari L."/>
            <person name="Molina-Menor E."/>
            <person name="Vidal-Verdu A."/>
            <person name="Pascual J."/>
            <person name="Pereto J."/>
            <person name="Porcar M."/>
        </authorList>
    </citation>
    <scope>NUCLEOTIDE SEQUENCE</scope>
    <source>
        <strain evidence="1">M10.9X</strain>
    </source>
</reference>
<protein>
    <submittedName>
        <fullName evidence="1">Uncharacterized protein</fullName>
    </submittedName>
</protein>